<reference evidence="2" key="2">
    <citation type="journal article" date="2015" name="Genome Announc.">
        <title>Draft Genome Sequence of Filamentous Marine Cyanobacterium Lyngbya confervoides Strain BDU141951.</title>
        <authorList>
            <person name="Chandrababunaidu M.M."/>
            <person name="Sen D."/>
            <person name="Tripathy S."/>
        </authorList>
    </citation>
    <scope>NUCLEOTIDE SEQUENCE</scope>
    <source>
        <strain evidence="2">BDU141951</strain>
    </source>
</reference>
<evidence type="ECO:0000313" key="2">
    <source>
        <dbReference type="EMBL" id="NEV65547.1"/>
    </source>
</evidence>
<dbReference type="InterPro" id="IPR051082">
    <property type="entry name" value="Pentapeptide-BTB/POZ_domain"/>
</dbReference>
<gene>
    <name evidence="2" type="ORF">QQ91_000265</name>
</gene>
<evidence type="ECO:0000256" key="1">
    <source>
        <dbReference type="SAM" id="MobiDB-lite"/>
    </source>
</evidence>
<protein>
    <submittedName>
        <fullName evidence="2">Pentapeptide repeat-containing protein</fullName>
    </submittedName>
</protein>
<feature type="compositionally biased region" description="Polar residues" evidence="1">
    <location>
        <begin position="196"/>
        <end position="207"/>
    </location>
</feature>
<name>A0A8T6QJ01_9CYAN</name>
<dbReference type="AlphaFoldDB" id="A0A8T6QJ01"/>
<proteinExistence type="predicted"/>
<dbReference type="PANTHER" id="PTHR14136">
    <property type="entry name" value="BTB_POZ DOMAIN-CONTAINING PROTEIN KCTD9"/>
    <property type="match status" value="1"/>
</dbReference>
<reference evidence="2" key="3">
    <citation type="submission" date="2020-02" db="EMBL/GenBank/DDBJ databases">
        <authorList>
            <person name="Sarangi A.N."/>
            <person name="Ghosh S."/>
            <person name="Mukherjee M."/>
            <person name="Tripathy S."/>
        </authorList>
    </citation>
    <scope>NUCLEOTIDE SEQUENCE</scope>
    <source>
        <strain evidence="2">BDU141951</strain>
    </source>
</reference>
<comment type="caution">
    <text evidence="2">The sequence shown here is derived from an EMBL/GenBank/DDBJ whole genome shotgun (WGS) entry which is preliminary data.</text>
</comment>
<feature type="region of interest" description="Disordered" evidence="1">
    <location>
        <begin position="189"/>
        <end position="219"/>
    </location>
</feature>
<dbReference type="SUPFAM" id="SSF141571">
    <property type="entry name" value="Pentapeptide repeat-like"/>
    <property type="match status" value="1"/>
</dbReference>
<reference evidence="2" key="1">
    <citation type="submission" date="2014-11" db="EMBL/GenBank/DDBJ databases">
        <authorList>
            <person name="Malar M.C."/>
            <person name="Sen D."/>
            <person name="Tripathy S."/>
        </authorList>
    </citation>
    <scope>NUCLEOTIDE SEQUENCE</scope>
    <source>
        <strain evidence="2">BDU141951</strain>
    </source>
</reference>
<dbReference type="Gene3D" id="2.160.20.80">
    <property type="entry name" value="E3 ubiquitin-protein ligase SopA"/>
    <property type="match status" value="1"/>
</dbReference>
<dbReference type="Pfam" id="PF00805">
    <property type="entry name" value="Pentapeptide"/>
    <property type="match status" value="2"/>
</dbReference>
<organism evidence="2">
    <name type="scientific">Lyngbya confervoides BDU141951</name>
    <dbReference type="NCBI Taxonomy" id="1574623"/>
    <lineage>
        <taxon>Bacteria</taxon>
        <taxon>Bacillati</taxon>
        <taxon>Cyanobacteriota</taxon>
        <taxon>Cyanophyceae</taxon>
        <taxon>Oscillatoriophycideae</taxon>
        <taxon>Oscillatoriales</taxon>
        <taxon>Microcoleaceae</taxon>
        <taxon>Lyngbya</taxon>
    </lineage>
</organism>
<dbReference type="PANTHER" id="PTHR14136:SF17">
    <property type="entry name" value="BTB_POZ DOMAIN-CONTAINING PROTEIN KCTD9"/>
    <property type="match status" value="1"/>
</dbReference>
<sequence length="413" mass="45986">MAQSGSGDTQGDPVAAIAEQVYKNREKLHRPGDADSDWQAAEQIVQSPIQRLLLRGNSQLIARLNPSTYQILKGGVWDAPKWALTGLLVKLPKAEWVKLLAVPLAVAVAGTIITRNFQREAEQNRILKEYFTLLETFTFERELLTQPLDSGVVILARGRTVTALRELDRDRREQLFAFLRASDLATIAAEEPADKSAQSPDTATPNAEETEVLTGETIQNPDELAENPEAADENAAPIPEPVISFRDQDLSEMDLRNVNLSNLDFPFTNFREANLEGTNFNDANLQNAILWGASLQKAYLWNTDLRDSSLSKANLQDASLWNANLQKAYLGEANLRNAMLWNANLQSAILRNANLQGAELQQANLQDADLQDANLESVSYTHLDVYKRQPRGGQLTKRDALECQLTKRYSSEC</sequence>
<dbReference type="InterPro" id="IPR001646">
    <property type="entry name" value="5peptide_repeat"/>
</dbReference>
<dbReference type="EMBL" id="JTHE02000002">
    <property type="protein sequence ID" value="NEV65547.1"/>
    <property type="molecule type" value="Genomic_DNA"/>
</dbReference>
<accession>A0A8T6QJ01</accession>